<evidence type="ECO:0000313" key="9">
    <source>
        <dbReference type="EMBL" id="MBM7059181.1"/>
    </source>
</evidence>
<dbReference type="InterPro" id="IPR011006">
    <property type="entry name" value="CheY-like_superfamily"/>
</dbReference>
<dbReference type="PANTHER" id="PTHR32071">
    <property type="entry name" value="TRANSCRIPTIONAL REGULATORY PROTEIN"/>
    <property type="match status" value="1"/>
</dbReference>
<evidence type="ECO:0000256" key="2">
    <source>
        <dbReference type="ARBA" id="ARBA00022840"/>
    </source>
</evidence>
<gene>
    <name evidence="9" type="ORF">JQX08_00510</name>
</gene>
<dbReference type="PRINTS" id="PR01590">
    <property type="entry name" value="HTHFIS"/>
</dbReference>
<feature type="modified residue" description="4-aspartylphosphate" evidence="6">
    <location>
        <position position="53"/>
    </location>
</feature>
<evidence type="ECO:0000256" key="6">
    <source>
        <dbReference type="PROSITE-ProRule" id="PRU00169"/>
    </source>
</evidence>
<feature type="domain" description="Response regulatory" evidence="8">
    <location>
        <begin position="4"/>
        <end position="118"/>
    </location>
</feature>
<dbReference type="SUPFAM" id="SSF52540">
    <property type="entry name" value="P-loop containing nucleoside triphosphate hydrolases"/>
    <property type="match status" value="1"/>
</dbReference>
<evidence type="ECO:0000256" key="4">
    <source>
        <dbReference type="ARBA" id="ARBA00023125"/>
    </source>
</evidence>
<dbReference type="SMART" id="SM00382">
    <property type="entry name" value="AAA"/>
    <property type="match status" value="1"/>
</dbReference>
<sequence length="475" mass="53232">MEHSILIVEDDETLAGNIQTYLERKDYEAVVCHSAEEALEVLKDFHPDILLTDNSLPGMNGLELIRQVHESAPQIKPIMMTGYGNIDEAVKAMKVGAYHYLTKPVALIELKLLLEKAMEVQRIENKLSFYQSREDRSAGLDQLIGESPAMQSVKAVVGQLLEAERRVAGVDLPAVLIEGETGTGKEVIARALHFDGVRAKGPFVELNCASLPASLLEAELFGHERGAFTDAKERRVGLVEAADGGTLFLDEIGEMDIGLQAKLLKLLEDRTIRRIGSVKERKVNLRIISATNCNLEQMVQQGKFRRDLFFRLRIISIKVPRLYVRGDDVILLARHFLQLHGQRYGKPDLRFSSDGEALLRGYSWPGNVRELCNMLEQTVLLAQGNLIGASQLALCTGLADEPKGFFSSDQPLWVPPTEHVESHSLPEVEREMVIKMLNKTDWNVTKSARQLGLSRDMLRYRIEKLGLVRPGREYS</sequence>
<dbReference type="RefSeq" id="WP_204913922.1">
    <property type="nucleotide sequence ID" value="NZ_JAFEUP010000001.1"/>
</dbReference>
<keyword evidence="10" id="KW-1185">Reference proteome</keyword>
<dbReference type="InterPro" id="IPR002078">
    <property type="entry name" value="Sigma_54_int"/>
</dbReference>
<feature type="domain" description="Sigma-54 factor interaction" evidence="7">
    <location>
        <begin position="143"/>
        <end position="380"/>
    </location>
</feature>
<dbReference type="CDD" id="cd00009">
    <property type="entry name" value="AAA"/>
    <property type="match status" value="1"/>
</dbReference>
<dbReference type="InterPro" id="IPR002197">
    <property type="entry name" value="HTH_Fis"/>
</dbReference>
<keyword evidence="2" id="KW-0067">ATP-binding</keyword>
<dbReference type="InterPro" id="IPR025943">
    <property type="entry name" value="Sigma_54_int_dom_ATP-bd_2"/>
</dbReference>
<dbReference type="Gene3D" id="1.10.10.60">
    <property type="entry name" value="Homeodomain-like"/>
    <property type="match status" value="1"/>
</dbReference>
<evidence type="ECO:0000256" key="5">
    <source>
        <dbReference type="ARBA" id="ARBA00023163"/>
    </source>
</evidence>
<dbReference type="Pfam" id="PF00072">
    <property type="entry name" value="Response_reg"/>
    <property type="match status" value="1"/>
</dbReference>
<proteinExistence type="predicted"/>
<dbReference type="Gene3D" id="1.10.8.60">
    <property type="match status" value="1"/>
</dbReference>
<keyword evidence="6" id="KW-0597">Phosphoprotein</keyword>
<evidence type="ECO:0000259" key="8">
    <source>
        <dbReference type="PROSITE" id="PS50110"/>
    </source>
</evidence>
<dbReference type="Proteomes" id="UP000717995">
    <property type="component" value="Unassembled WGS sequence"/>
</dbReference>
<keyword evidence="3" id="KW-0805">Transcription regulation</keyword>
<dbReference type="InterPro" id="IPR001789">
    <property type="entry name" value="Sig_transdc_resp-reg_receiver"/>
</dbReference>
<dbReference type="PROSITE" id="PS00675">
    <property type="entry name" value="SIGMA54_INTERACT_1"/>
    <property type="match status" value="1"/>
</dbReference>
<dbReference type="Pfam" id="PF02954">
    <property type="entry name" value="HTH_8"/>
    <property type="match status" value="1"/>
</dbReference>
<dbReference type="SUPFAM" id="SSF46689">
    <property type="entry name" value="Homeodomain-like"/>
    <property type="match status" value="1"/>
</dbReference>
<evidence type="ECO:0000256" key="1">
    <source>
        <dbReference type="ARBA" id="ARBA00022741"/>
    </source>
</evidence>
<dbReference type="Pfam" id="PF00158">
    <property type="entry name" value="Sigma54_activat"/>
    <property type="match status" value="1"/>
</dbReference>
<dbReference type="InterPro" id="IPR027417">
    <property type="entry name" value="P-loop_NTPase"/>
</dbReference>
<dbReference type="PANTHER" id="PTHR32071:SF113">
    <property type="entry name" value="ALGINATE BIOSYNTHESIS TRANSCRIPTIONAL REGULATORY PROTEIN ALGB"/>
    <property type="match status" value="1"/>
</dbReference>
<dbReference type="Gene3D" id="3.40.50.2300">
    <property type="match status" value="1"/>
</dbReference>
<dbReference type="InterPro" id="IPR003593">
    <property type="entry name" value="AAA+_ATPase"/>
</dbReference>
<name>A0ABS2I7Q3_9GAMM</name>
<comment type="caution">
    <text evidence="9">The sequence shown here is derived from an EMBL/GenBank/DDBJ whole genome shotgun (WGS) entry which is preliminary data.</text>
</comment>
<dbReference type="InterPro" id="IPR058031">
    <property type="entry name" value="AAA_lid_NorR"/>
</dbReference>
<dbReference type="PROSITE" id="PS00688">
    <property type="entry name" value="SIGMA54_INTERACT_3"/>
    <property type="match status" value="1"/>
</dbReference>
<dbReference type="Gene3D" id="3.40.50.300">
    <property type="entry name" value="P-loop containing nucleotide triphosphate hydrolases"/>
    <property type="match status" value="1"/>
</dbReference>
<dbReference type="PROSITE" id="PS00676">
    <property type="entry name" value="SIGMA54_INTERACT_2"/>
    <property type="match status" value="1"/>
</dbReference>
<evidence type="ECO:0000259" key="7">
    <source>
        <dbReference type="PROSITE" id="PS50045"/>
    </source>
</evidence>
<evidence type="ECO:0000313" key="10">
    <source>
        <dbReference type="Proteomes" id="UP000717995"/>
    </source>
</evidence>
<dbReference type="EMBL" id="JAFEUP010000001">
    <property type="protein sequence ID" value="MBM7059181.1"/>
    <property type="molecule type" value="Genomic_DNA"/>
</dbReference>
<organism evidence="9 10">
    <name type="scientific">Zestomonas insulae</name>
    <dbReference type="NCBI Taxonomy" id="2809017"/>
    <lineage>
        <taxon>Bacteria</taxon>
        <taxon>Pseudomonadati</taxon>
        <taxon>Pseudomonadota</taxon>
        <taxon>Gammaproteobacteria</taxon>
        <taxon>Pseudomonadales</taxon>
        <taxon>Pseudomonadaceae</taxon>
        <taxon>Zestomonas</taxon>
    </lineage>
</organism>
<accession>A0ABS2I7Q3</accession>
<dbReference type="PROSITE" id="PS50045">
    <property type="entry name" value="SIGMA54_INTERACT_4"/>
    <property type="match status" value="1"/>
</dbReference>
<dbReference type="Pfam" id="PF25601">
    <property type="entry name" value="AAA_lid_14"/>
    <property type="match status" value="1"/>
</dbReference>
<keyword evidence="4" id="KW-0238">DNA-binding</keyword>
<evidence type="ECO:0000256" key="3">
    <source>
        <dbReference type="ARBA" id="ARBA00023015"/>
    </source>
</evidence>
<reference evidence="9 10" key="1">
    <citation type="submission" date="2021-02" db="EMBL/GenBank/DDBJ databases">
        <authorList>
            <person name="Lee D.-H."/>
        </authorList>
    </citation>
    <scope>NUCLEOTIDE SEQUENCE [LARGE SCALE GENOMIC DNA]</scope>
    <source>
        <strain evidence="9 10">UL073</strain>
    </source>
</reference>
<protein>
    <submittedName>
        <fullName evidence="9">Sigma-54-dependent Fis family transcriptional regulator</fullName>
    </submittedName>
</protein>
<keyword evidence="5" id="KW-0804">Transcription</keyword>
<dbReference type="SUPFAM" id="SSF52172">
    <property type="entry name" value="CheY-like"/>
    <property type="match status" value="1"/>
</dbReference>
<dbReference type="PROSITE" id="PS50110">
    <property type="entry name" value="RESPONSE_REGULATORY"/>
    <property type="match status" value="1"/>
</dbReference>
<dbReference type="InterPro" id="IPR009057">
    <property type="entry name" value="Homeodomain-like_sf"/>
</dbReference>
<dbReference type="SMART" id="SM00448">
    <property type="entry name" value="REC"/>
    <property type="match status" value="1"/>
</dbReference>
<dbReference type="InterPro" id="IPR025662">
    <property type="entry name" value="Sigma_54_int_dom_ATP-bd_1"/>
</dbReference>
<dbReference type="InterPro" id="IPR025944">
    <property type="entry name" value="Sigma_54_int_dom_CS"/>
</dbReference>
<keyword evidence="1" id="KW-0547">Nucleotide-binding</keyword>